<keyword evidence="3 5" id="KW-0378">Hydrolase</keyword>
<keyword evidence="7" id="KW-0812">Transmembrane</keyword>
<keyword evidence="2 5" id="KW-0645">Protease</keyword>
<dbReference type="InterPro" id="IPR050131">
    <property type="entry name" value="Peptidase_S8_subtilisin-like"/>
</dbReference>
<dbReference type="PROSITE" id="PS00138">
    <property type="entry name" value="SUBTILASE_SER"/>
    <property type="match status" value="1"/>
</dbReference>
<feature type="active site" description="Charge relay system" evidence="5">
    <location>
        <position position="259"/>
    </location>
</feature>
<dbReference type="GO" id="GO:0004252">
    <property type="term" value="F:serine-type endopeptidase activity"/>
    <property type="evidence" value="ECO:0007669"/>
    <property type="project" value="UniProtKB-UniRule"/>
</dbReference>
<feature type="transmembrane region" description="Helical" evidence="7">
    <location>
        <begin position="85"/>
        <end position="105"/>
    </location>
</feature>
<dbReference type="STRING" id="1003.SAMN04488541_100777"/>
<evidence type="ECO:0000256" key="2">
    <source>
        <dbReference type="ARBA" id="ARBA00022670"/>
    </source>
</evidence>
<keyword evidence="7" id="KW-1133">Transmembrane helix</keyword>
<keyword evidence="10" id="KW-1185">Reference proteome</keyword>
<dbReference type="Pfam" id="PF00082">
    <property type="entry name" value="Peptidase_S8"/>
    <property type="match status" value="1"/>
</dbReference>
<evidence type="ECO:0000313" key="10">
    <source>
        <dbReference type="Proteomes" id="UP000199513"/>
    </source>
</evidence>
<feature type="active site" description="Charge relay system" evidence="5">
    <location>
        <position position="287"/>
    </location>
</feature>
<dbReference type="PROSITE" id="PS51892">
    <property type="entry name" value="SUBTILASE"/>
    <property type="match status" value="1"/>
</dbReference>
<dbReference type="PRINTS" id="PR00723">
    <property type="entry name" value="SUBTILISIN"/>
</dbReference>
<feature type="active site" description="Charge relay system" evidence="5">
    <location>
        <position position="450"/>
    </location>
</feature>
<keyword evidence="4 5" id="KW-0720">Serine protease</keyword>
<evidence type="ECO:0000256" key="6">
    <source>
        <dbReference type="RuleBase" id="RU003355"/>
    </source>
</evidence>
<gene>
    <name evidence="9" type="ORF">SAMN04488541_100777</name>
</gene>
<dbReference type="SUPFAM" id="SSF52743">
    <property type="entry name" value="Subtilisin-like"/>
    <property type="match status" value="1"/>
</dbReference>
<dbReference type="Gene3D" id="3.40.50.200">
    <property type="entry name" value="Peptidase S8/S53 domain"/>
    <property type="match status" value="1"/>
</dbReference>
<feature type="transmembrane region" description="Helical" evidence="7">
    <location>
        <begin position="34"/>
        <end position="53"/>
    </location>
</feature>
<evidence type="ECO:0000256" key="5">
    <source>
        <dbReference type="PROSITE-ProRule" id="PRU01240"/>
    </source>
</evidence>
<feature type="transmembrane region" description="Helical" evidence="7">
    <location>
        <begin position="6"/>
        <end position="22"/>
    </location>
</feature>
<accession>A0A1I2DML9</accession>
<dbReference type="InterPro" id="IPR000209">
    <property type="entry name" value="Peptidase_S8/S53_dom"/>
</dbReference>
<evidence type="ECO:0000256" key="1">
    <source>
        <dbReference type="ARBA" id="ARBA00011073"/>
    </source>
</evidence>
<dbReference type="PROSITE" id="PS00136">
    <property type="entry name" value="SUBTILASE_ASP"/>
    <property type="match status" value="1"/>
</dbReference>
<dbReference type="PANTHER" id="PTHR43806:SF11">
    <property type="entry name" value="CEREVISIN-RELATED"/>
    <property type="match status" value="1"/>
</dbReference>
<evidence type="ECO:0000256" key="7">
    <source>
        <dbReference type="SAM" id="Phobius"/>
    </source>
</evidence>
<evidence type="ECO:0000313" key="9">
    <source>
        <dbReference type="EMBL" id="SFE81571.1"/>
    </source>
</evidence>
<evidence type="ECO:0000256" key="4">
    <source>
        <dbReference type="ARBA" id="ARBA00022825"/>
    </source>
</evidence>
<dbReference type="InterPro" id="IPR015500">
    <property type="entry name" value="Peptidase_S8_subtilisin-rel"/>
</dbReference>
<name>A0A1I2DML9_9BACT</name>
<proteinExistence type="inferred from homology"/>
<dbReference type="GO" id="GO:0006508">
    <property type="term" value="P:proteolysis"/>
    <property type="evidence" value="ECO:0007669"/>
    <property type="project" value="UniProtKB-KW"/>
</dbReference>
<reference evidence="9 10" key="1">
    <citation type="submission" date="2016-10" db="EMBL/GenBank/DDBJ databases">
        <authorList>
            <person name="de Groot N.N."/>
        </authorList>
    </citation>
    <scope>NUCLEOTIDE SEQUENCE [LARGE SCALE GENOMIC DNA]</scope>
    <source>
        <strain>GEY</strain>
        <strain evidence="10">DSM 9560</strain>
    </source>
</reference>
<dbReference type="OrthoDB" id="9798386at2"/>
<dbReference type="InterPro" id="IPR036852">
    <property type="entry name" value="Peptidase_S8/S53_dom_sf"/>
</dbReference>
<comment type="similarity">
    <text evidence="1 5 6">Belongs to the peptidase S8 family.</text>
</comment>
<protein>
    <submittedName>
        <fullName evidence="9">Thermitase</fullName>
    </submittedName>
</protein>
<feature type="transmembrane region" description="Helical" evidence="7">
    <location>
        <begin position="59"/>
        <end position="78"/>
    </location>
</feature>
<dbReference type="EMBL" id="FONY01000007">
    <property type="protein sequence ID" value="SFE81571.1"/>
    <property type="molecule type" value="Genomic_DNA"/>
</dbReference>
<evidence type="ECO:0000256" key="3">
    <source>
        <dbReference type="ARBA" id="ARBA00022801"/>
    </source>
</evidence>
<organism evidence="9 10">
    <name type="scientific">Thermoflexibacter ruber</name>
    <dbReference type="NCBI Taxonomy" id="1003"/>
    <lineage>
        <taxon>Bacteria</taxon>
        <taxon>Pseudomonadati</taxon>
        <taxon>Bacteroidota</taxon>
        <taxon>Cytophagia</taxon>
        <taxon>Cytophagales</taxon>
        <taxon>Thermoflexibacteraceae</taxon>
        <taxon>Thermoflexibacter</taxon>
    </lineage>
</organism>
<dbReference type="PANTHER" id="PTHR43806">
    <property type="entry name" value="PEPTIDASE S8"/>
    <property type="match status" value="1"/>
</dbReference>
<dbReference type="InterPro" id="IPR023827">
    <property type="entry name" value="Peptidase_S8_Asp-AS"/>
</dbReference>
<dbReference type="InterPro" id="IPR023828">
    <property type="entry name" value="Peptidase_S8_Ser-AS"/>
</dbReference>
<dbReference type="RefSeq" id="WP_091541471.1">
    <property type="nucleotide sequence ID" value="NZ_FONY01000007.1"/>
</dbReference>
<dbReference type="Proteomes" id="UP000199513">
    <property type="component" value="Unassembled WGS sequence"/>
</dbReference>
<sequence>MIFHFITFSALVLFTGLWFLFKERNISTSFVGKGFWLALISYLISLVFGKWGLLFELLFLVPLDVAIFVILVILFNNFVTKSKVLFTLFGIVLLIIKFFVFDISLKMYHSINSSVKLDSDGELLMDLGDDRKIYELKAFFDEYQISYRKAFPHLRHNEYSTLDDYYVLDVPEKYEDKLQEISQRLMTSGYADWVEQNEVIQTSPIKGYEAKRNNNDYGINDPALSNLWSFKAMQMDALYKVLKDNDLKPKKVAKIAILDTGVDSEHEDLNANFVSTDNSYNEDVVGHGTHCAGIANAVSNNAKGIASFSPTNEFVKVTSIKVLNDWGGGTQESVIGGIIEAADKGADVISMSLGGPSDDRSQKAYNEAIKYANKAGAVVVVAAGNSDENAIEFSPANAEGVIAVSAVEDGLKKAEFSNYITDLKMGIAAPGVNIYSTFPKNEYKFLSGTSMATPYVAGLLGLMKAIYPDLDTSTAYQILKETGIATQDTEKTGNFIQPAKAVERVLQVK</sequence>
<dbReference type="AlphaFoldDB" id="A0A1I2DML9"/>
<feature type="domain" description="Peptidase S8/S53" evidence="8">
    <location>
        <begin position="253"/>
        <end position="483"/>
    </location>
</feature>
<keyword evidence="7" id="KW-0472">Membrane</keyword>
<evidence type="ECO:0000259" key="8">
    <source>
        <dbReference type="Pfam" id="PF00082"/>
    </source>
</evidence>